<dbReference type="GO" id="GO:0031405">
    <property type="term" value="F:lipoic acid binding"/>
    <property type="evidence" value="ECO:0007669"/>
    <property type="project" value="TreeGrafter"/>
</dbReference>
<comment type="function">
    <text evidence="7">The pyruvate dehydrogenase complex catalyzes the overall conversion of pyruvate to acetyl-CoA and CO(2). It contains multiple copies of three enzymatic components: pyruvate dehydrogenase (E1), dihydrolipoamide acetyltransferase (E2) and lipoamide dehydrogenase (E3).</text>
</comment>
<comment type="cofactor">
    <cofactor evidence="1 9">
        <name>(R)-lipoate</name>
        <dbReference type="ChEBI" id="CHEBI:83088"/>
    </cofactor>
</comment>
<comment type="similarity">
    <text evidence="2 9">Belongs to the 2-oxoacid dehydrogenase family.</text>
</comment>
<dbReference type="PANTHER" id="PTHR43178:SF5">
    <property type="entry name" value="LIPOAMIDE ACYLTRANSFERASE COMPONENT OF BRANCHED-CHAIN ALPHA-KETO ACID DEHYDROGENASE COMPLEX, MITOCHONDRIAL"/>
    <property type="match status" value="1"/>
</dbReference>
<dbReference type="InterPro" id="IPR001078">
    <property type="entry name" value="2-oxoacid_DH_actylTfrase"/>
</dbReference>
<evidence type="ECO:0000256" key="3">
    <source>
        <dbReference type="ARBA" id="ARBA00011484"/>
    </source>
</evidence>
<comment type="caution">
    <text evidence="13">The sequence shown here is derived from an EMBL/GenBank/DDBJ whole genome shotgun (WGS) entry which is preliminary data.</text>
</comment>
<dbReference type="PANTHER" id="PTHR43178">
    <property type="entry name" value="DIHYDROLIPOAMIDE ACETYLTRANSFERASE COMPONENT OF PYRUVATE DEHYDROGENASE COMPLEX"/>
    <property type="match status" value="1"/>
</dbReference>
<dbReference type="InterPro" id="IPR003016">
    <property type="entry name" value="2-oxoA_DH_lipoyl-BS"/>
</dbReference>
<dbReference type="Gene3D" id="4.10.320.10">
    <property type="entry name" value="E3-binding domain"/>
    <property type="match status" value="1"/>
</dbReference>
<dbReference type="SUPFAM" id="SSF47005">
    <property type="entry name" value="Peripheral subunit-binding domain of 2-oxo acid dehydrogenase complex"/>
    <property type="match status" value="1"/>
</dbReference>
<feature type="compositionally biased region" description="Polar residues" evidence="10">
    <location>
        <begin position="88"/>
        <end position="99"/>
    </location>
</feature>
<evidence type="ECO:0000256" key="8">
    <source>
        <dbReference type="ARBA" id="ARBA00048370"/>
    </source>
</evidence>
<dbReference type="RefSeq" id="WP_126566941.1">
    <property type="nucleotide sequence ID" value="NZ_BMCY01000001.1"/>
</dbReference>
<feature type="domain" description="Peripheral subunit-binding (PSBD)" evidence="12">
    <location>
        <begin position="134"/>
        <end position="171"/>
    </location>
</feature>
<feature type="compositionally biased region" description="Polar residues" evidence="10">
    <location>
        <begin position="193"/>
        <end position="203"/>
    </location>
</feature>
<dbReference type="Pfam" id="PF02817">
    <property type="entry name" value="E3_binding"/>
    <property type="match status" value="1"/>
</dbReference>
<dbReference type="SUPFAM" id="SSF51230">
    <property type="entry name" value="Single hybrid motif"/>
    <property type="match status" value="1"/>
</dbReference>
<dbReference type="Pfam" id="PF00364">
    <property type="entry name" value="Biotin_lipoyl"/>
    <property type="match status" value="1"/>
</dbReference>
<evidence type="ECO:0000256" key="5">
    <source>
        <dbReference type="ARBA" id="ARBA00022823"/>
    </source>
</evidence>
<dbReference type="InterPro" id="IPR000089">
    <property type="entry name" value="Biotin_lipoyl"/>
</dbReference>
<comment type="subunit">
    <text evidence="3">Forms a 24-polypeptide structural core with octahedral symmetry.</text>
</comment>
<evidence type="ECO:0000256" key="4">
    <source>
        <dbReference type="ARBA" id="ARBA00022679"/>
    </source>
</evidence>
<dbReference type="AlphaFoldDB" id="A0A4Z1BSM6"/>
<dbReference type="Gene3D" id="2.40.50.100">
    <property type="match status" value="1"/>
</dbReference>
<feature type="region of interest" description="Disordered" evidence="10">
    <location>
        <begin position="173"/>
        <end position="203"/>
    </location>
</feature>
<dbReference type="Proteomes" id="UP000297459">
    <property type="component" value="Unassembled WGS sequence"/>
</dbReference>
<dbReference type="PROSITE" id="PS50968">
    <property type="entry name" value="BIOTINYL_LIPOYL"/>
    <property type="match status" value="1"/>
</dbReference>
<evidence type="ECO:0000313" key="14">
    <source>
        <dbReference type="Proteomes" id="UP000297459"/>
    </source>
</evidence>
<protein>
    <recommendedName>
        <fullName evidence="9">Dihydrolipoamide acetyltransferase component of pyruvate dehydrogenase complex</fullName>
        <ecNumber evidence="9">2.3.1.-</ecNumber>
    </recommendedName>
</protein>
<comment type="catalytic activity">
    <reaction evidence="8">
        <text>N(6)-[(R)-dihydrolipoyl]-L-lysyl-[protein] + acetyl-CoA = N(6)-[(R)-S(8)-acetyldihydrolipoyl]-L-lysyl-[protein] + CoA</text>
        <dbReference type="Rhea" id="RHEA:17017"/>
        <dbReference type="Rhea" id="RHEA-COMP:10475"/>
        <dbReference type="Rhea" id="RHEA-COMP:10478"/>
        <dbReference type="ChEBI" id="CHEBI:57287"/>
        <dbReference type="ChEBI" id="CHEBI:57288"/>
        <dbReference type="ChEBI" id="CHEBI:83100"/>
        <dbReference type="ChEBI" id="CHEBI:83111"/>
        <dbReference type="EC" id="2.3.1.12"/>
    </reaction>
</comment>
<dbReference type="EMBL" id="SRPJ01000001">
    <property type="protein sequence ID" value="TGN28840.1"/>
    <property type="molecule type" value="Genomic_DNA"/>
</dbReference>
<feature type="domain" description="Lipoyl-binding" evidence="11">
    <location>
        <begin position="1"/>
        <end position="75"/>
    </location>
</feature>
<keyword evidence="6 9" id="KW-0012">Acyltransferase</keyword>
<evidence type="ECO:0000313" key="13">
    <source>
        <dbReference type="EMBL" id="TGN28840.1"/>
    </source>
</evidence>
<feature type="compositionally biased region" description="Low complexity" evidence="10">
    <location>
        <begin position="116"/>
        <end position="127"/>
    </location>
</feature>
<evidence type="ECO:0000256" key="10">
    <source>
        <dbReference type="SAM" id="MobiDB-lite"/>
    </source>
</evidence>
<organism evidence="13 14">
    <name type="scientific">Staphylococcus pragensis</name>
    <dbReference type="NCBI Taxonomy" id="1611836"/>
    <lineage>
        <taxon>Bacteria</taxon>
        <taxon>Bacillati</taxon>
        <taxon>Bacillota</taxon>
        <taxon>Bacilli</taxon>
        <taxon>Bacillales</taxon>
        <taxon>Staphylococcaceae</taxon>
        <taxon>Staphylococcus</taxon>
    </lineage>
</organism>
<evidence type="ECO:0000256" key="2">
    <source>
        <dbReference type="ARBA" id="ARBA00007317"/>
    </source>
</evidence>
<evidence type="ECO:0000259" key="12">
    <source>
        <dbReference type="PROSITE" id="PS51826"/>
    </source>
</evidence>
<evidence type="ECO:0000256" key="1">
    <source>
        <dbReference type="ARBA" id="ARBA00001938"/>
    </source>
</evidence>
<evidence type="ECO:0000256" key="9">
    <source>
        <dbReference type="RuleBase" id="RU003423"/>
    </source>
</evidence>
<dbReference type="InterPro" id="IPR004167">
    <property type="entry name" value="PSBD"/>
</dbReference>
<evidence type="ECO:0000256" key="6">
    <source>
        <dbReference type="ARBA" id="ARBA00023315"/>
    </source>
</evidence>
<dbReference type="EC" id="2.3.1.-" evidence="9"/>
<dbReference type="InterPro" id="IPR011053">
    <property type="entry name" value="Single_hybrid_motif"/>
</dbReference>
<dbReference type="CDD" id="cd06849">
    <property type="entry name" value="lipoyl_domain"/>
    <property type="match status" value="1"/>
</dbReference>
<dbReference type="GO" id="GO:0005737">
    <property type="term" value="C:cytoplasm"/>
    <property type="evidence" value="ECO:0007669"/>
    <property type="project" value="TreeGrafter"/>
</dbReference>
<sequence>MDIKMPKLGESVHEGTIEQWLVSVGDHVDEYEPLCEVVTDKVTAEVPSTSSGIITELCVNEGETVEINHVICKIESANESESNDNEDQQLNMNLSGDDQLSINNEISDQYNNTNMSQQSLQSQSQSSTPKNNGRFSPVVFKIASENNIDLSLVPGTGFENRVTKKDIEAYIKSGQNNASQQTQSSTPKDEVKTQNIPVTSQSSNLHDQVIPVKGVRKAIAQNMVTSVTEIPHGWMMVEVDATNLVKTRNYHKNSFKENEGYNLTYFAFFVKAVAEALKANPLLNSSWDGNEIVLHKDINISIAVADEDKLYVPVIKNADEKSIKGIAREVNELALKARNGKLTQEDMSGGTFTVNNTGTFGSVSSMGIINHPQAAILQVESIVKRPVVIDDMIAIRSMVNLCISIDHRILDGVQTGRFMSQVKQRIENYSVDNTNIY</sequence>
<dbReference type="PROSITE" id="PS51826">
    <property type="entry name" value="PSBD"/>
    <property type="match status" value="1"/>
</dbReference>
<keyword evidence="4 9" id="KW-0808">Transferase</keyword>
<reference evidence="13 14" key="1">
    <citation type="submission" date="2019-04" db="EMBL/GenBank/DDBJ databases">
        <title>Genomic characterization of Staphylococcus petrasii strains.</title>
        <authorList>
            <person name="Vrbovska V."/>
            <person name="Kovarovic V."/>
            <person name="Maslanova I."/>
            <person name="Indrakova A."/>
            <person name="Petras P."/>
            <person name="Sedo O."/>
            <person name="Svec P."/>
            <person name="Fisarova L."/>
            <person name="Sedlacek I."/>
            <person name="Doskar J."/>
            <person name="Pantucek R."/>
        </authorList>
    </citation>
    <scope>NUCLEOTIDE SEQUENCE [LARGE SCALE GENOMIC DNA]</scope>
    <source>
        <strain evidence="13 14">CCM 8529</strain>
    </source>
</reference>
<dbReference type="InterPro" id="IPR050743">
    <property type="entry name" value="2-oxoacid_DH_E2_comp"/>
</dbReference>
<dbReference type="Pfam" id="PF00198">
    <property type="entry name" value="2-oxoacid_dh"/>
    <property type="match status" value="1"/>
</dbReference>
<dbReference type="InterPro" id="IPR023213">
    <property type="entry name" value="CAT-like_dom_sf"/>
</dbReference>
<evidence type="ECO:0000256" key="7">
    <source>
        <dbReference type="ARBA" id="ARBA00025211"/>
    </source>
</evidence>
<dbReference type="Gene3D" id="3.30.559.10">
    <property type="entry name" value="Chloramphenicol acetyltransferase-like domain"/>
    <property type="match status" value="1"/>
</dbReference>
<dbReference type="SUPFAM" id="SSF52777">
    <property type="entry name" value="CoA-dependent acyltransferases"/>
    <property type="match status" value="1"/>
</dbReference>
<dbReference type="FunFam" id="3.30.559.10:FF:000007">
    <property type="entry name" value="Dihydrolipoamide acetyltransferase component of pyruvate dehydrogenase complex"/>
    <property type="match status" value="1"/>
</dbReference>
<dbReference type="PROSITE" id="PS00189">
    <property type="entry name" value="LIPOYL"/>
    <property type="match status" value="1"/>
</dbReference>
<accession>A0A4Z1BSM6</accession>
<name>A0A4Z1BSM6_9STAP</name>
<feature type="region of interest" description="Disordered" evidence="10">
    <location>
        <begin position="115"/>
        <end position="135"/>
    </location>
</feature>
<proteinExistence type="inferred from homology"/>
<keyword evidence="5 9" id="KW-0450">Lipoyl</keyword>
<dbReference type="InterPro" id="IPR036625">
    <property type="entry name" value="E3-bd_dom_sf"/>
</dbReference>
<evidence type="ECO:0000259" key="11">
    <source>
        <dbReference type="PROSITE" id="PS50968"/>
    </source>
</evidence>
<gene>
    <name evidence="13" type="ORF">E2558_04140</name>
</gene>
<dbReference type="GO" id="GO:0004742">
    <property type="term" value="F:dihydrolipoyllysine-residue acetyltransferase activity"/>
    <property type="evidence" value="ECO:0007669"/>
    <property type="project" value="UniProtKB-EC"/>
</dbReference>
<keyword evidence="14" id="KW-1185">Reference proteome</keyword>
<feature type="region of interest" description="Disordered" evidence="10">
    <location>
        <begin position="78"/>
        <end position="99"/>
    </location>
</feature>